<dbReference type="Gene3D" id="1.20.144.10">
    <property type="entry name" value="Phosphatidic acid phosphatase type 2/haloperoxidase"/>
    <property type="match status" value="1"/>
</dbReference>
<evidence type="ECO:0000259" key="2">
    <source>
        <dbReference type="Pfam" id="PF01569"/>
    </source>
</evidence>
<dbReference type="Pfam" id="PF01569">
    <property type="entry name" value="PAP2"/>
    <property type="match status" value="1"/>
</dbReference>
<gene>
    <name evidence="3" type="ORF">GCM10010170_062540</name>
</gene>
<feature type="transmembrane region" description="Helical" evidence="1">
    <location>
        <begin position="115"/>
        <end position="133"/>
    </location>
</feature>
<feature type="transmembrane region" description="Helical" evidence="1">
    <location>
        <begin position="166"/>
        <end position="185"/>
    </location>
</feature>
<proteinExistence type="predicted"/>
<sequence length="259" mass="26776">MLGCGSALLLGAVYALAVRTVPGQRFEDAVLVAAEGRGGSRHATLVLSADVASLVLAVAALLAIGWARRAPRVGAAGVVVLAATVIGAEIVQLSVSRPRLLPHGYRRDDQSFPSGHTAIAVAIMCALVLVVPYRWRLATLVLSSAFAAAVAVAVILAGWHRPGDTLGSDCIALFVVSAVTLVLDRGGRLRRVPRRRYVYRLAAGYGFSAICCAIVVLLAGPLLAGCAIALGGTALVALALLVLLARTESAEATQRRKVS</sequence>
<name>A0ABN3GYK8_9ACTN</name>
<evidence type="ECO:0000313" key="3">
    <source>
        <dbReference type="EMBL" id="GAA2364557.1"/>
    </source>
</evidence>
<feature type="domain" description="Phosphatidic acid phosphatase type 2/haloperoxidase" evidence="2">
    <location>
        <begin position="97"/>
        <end position="183"/>
    </location>
</feature>
<feature type="transmembrane region" description="Helical" evidence="1">
    <location>
        <begin position="140"/>
        <end position="160"/>
    </location>
</feature>
<feature type="transmembrane region" description="Helical" evidence="1">
    <location>
        <begin position="197"/>
        <end position="216"/>
    </location>
</feature>
<dbReference type="Proteomes" id="UP001501444">
    <property type="component" value="Unassembled WGS sequence"/>
</dbReference>
<keyword evidence="1" id="KW-0472">Membrane</keyword>
<dbReference type="SUPFAM" id="SSF48317">
    <property type="entry name" value="Acid phosphatase/Vanadium-dependent haloperoxidase"/>
    <property type="match status" value="1"/>
</dbReference>
<feature type="transmembrane region" description="Helical" evidence="1">
    <location>
        <begin position="45"/>
        <end position="66"/>
    </location>
</feature>
<dbReference type="RefSeq" id="WP_344616144.1">
    <property type="nucleotide sequence ID" value="NZ_BAAARV010000061.1"/>
</dbReference>
<dbReference type="InterPro" id="IPR036938">
    <property type="entry name" value="PAP2/HPO_sf"/>
</dbReference>
<dbReference type="EMBL" id="BAAARV010000061">
    <property type="protein sequence ID" value="GAA2364557.1"/>
    <property type="molecule type" value="Genomic_DNA"/>
</dbReference>
<comment type="caution">
    <text evidence="3">The sequence shown here is derived from an EMBL/GenBank/DDBJ whole genome shotgun (WGS) entry which is preliminary data.</text>
</comment>
<organism evidence="3 4">
    <name type="scientific">Dactylosporangium salmoneum</name>
    <dbReference type="NCBI Taxonomy" id="53361"/>
    <lineage>
        <taxon>Bacteria</taxon>
        <taxon>Bacillati</taxon>
        <taxon>Actinomycetota</taxon>
        <taxon>Actinomycetes</taxon>
        <taxon>Micromonosporales</taxon>
        <taxon>Micromonosporaceae</taxon>
        <taxon>Dactylosporangium</taxon>
    </lineage>
</organism>
<evidence type="ECO:0000313" key="4">
    <source>
        <dbReference type="Proteomes" id="UP001501444"/>
    </source>
</evidence>
<keyword evidence="1" id="KW-0812">Transmembrane</keyword>
<protein>
    <recommendedName>
        <fullName evidence="2">Phosphatidic acid phosphatase type 2/haloperoxidase domain-containing protein</fullName>
    </recommendedName>
</protein>
<dbReference type="InterPro" id="IPR000326">
    <property type="entry name" value="PAP2/HPO"/>
</dbReference>
<keyword evidence="1" id="KW-1133">Transmembrane helix</keyword>
<feature type="transmembrane region" description="Helical" evidence="1">
    <location>
        <begin position="222"/>
        <end position="245"/>
    </location>
</feature>
<keyword evidence="4" id="KW-1185">Reference proteome</keyword>
<evidence type="ECO:0000256" key="1">
    <source>
        <dbReference type="SAM" id="Phobius"/>
    </source>
</evidence>
<reference evidence="3 4" key="1">
    <citation type="journal article" date="2019" name="Int. J. Syst. Evol. Microbiol.">
        <title>The Global Catalogue of Microorganisms (GCM) 10K type strain sequencing project: providing services to taxonomists for standard genome sequencing and annotation.</title>
        <authorList>
            <consortium name="The Broad Institute Genomics Platform"/>
            <consortium name="The Broad Institute Genome Sequencing Center for Infectious Disease"/>
            <person name="Wu L."/>
            <person name="Ma J."/>
        </authorList>
    </citation>
    <scope>NUCLEOTIDE SEQUENCE [LARGE SCALE GENOMIC DNA]</scope>
    <source>
        <strain evidence="3 4">JCM 3272</strain>
    </source>
</reference>
<accession>A0ABN3GYK8</accession>
<feature type="transmembrane region" description="Helical" evidence="1">
    <location>
        <begin position="73"/>
        <end position="95"/>
    </location>
</feature>